<accession>A0A2I1PBQ5</accession>
<dbReference type="InterPro" id="IPR029068">
    <property type="entry name" value="Glyas_Bleomycin-R_OHBP_Dase"/>
</dbReference>
<reference evidence="1 2" key="1">
    <citation type="submission" date="2017-12" db="EMBL/GenBank/DDBJ databases">
        <title>Phylogenetic diversity of female urinary microbiome.</title>
        <authorList>
            <person name="Thomas-White K."/>
            <person name="Wolfe A.J."/>
        </authorList>
    </citation>
    <scope>NUCLEOTIDE SEQUENCE [LARGE SCALE GENOMIC DNA]</scope>
    <source>
        <strain evidence="1 2">UMB1298</strain>
    </source>
</reference>
<dbReference type="EMBL" id="PKIZ01000006">
    <property type="protein sequence ID" value="PKZ42058.1"/>
    <property type="molecule type" value="Genomic_DNA"/>
</dbReference>
<organism evidence="1 2">
    <name type="scientific">Kytococcus schroeteri</name>
    <dbReference type="NCBI Taxonomy" id="138300"/>
    <lineage>
        <taxon>Bacteria</taxon>
        <taxon>Bacillati</taxon>
        <taxon>Actinomycetota</taxon>
        <taxon>Actinomycetes</taxon>
        <taxon>Micrococcales</taxon>
        <taxon>Kytococcaceae</taxon>
        <taxon>Kytococcus</taxon>
    </lineage>
</organism>
<evidence type="ECO:0000313" key="2">
    <source>
        <dbReference type="Proteomes" id="UP000234206"/>
    </source>
</evidence>
<proteinExistence type="predicted"/>
<dbReference type="Gene3D" id="3.10.180.10">
    <property type="entry name" value="2,3-Dihydroxybiphenyl 1,2-Dioxygenase, domain 1"/>
    <property type="match status" value="1"/>
</dbReference>
<dbReference type="Proteomes" id="UP000234206">
    <property type="component" value="Unassembled WGS sequence"/>
</dbReference>
<dbReference type="OrthoDB" id="9795306at2"/>
<gene>
    <name evidence="1" type="ORF">CYJ76_04215</name>
</gene>
<name>A0A2I1PBQ5_9MICO</name>
<evidence type="ECO:0000313" key="1">
    <source>
        <dbReference type="EMBL" id="PKZ42058.1"/>
    </source>
</evidence>
<sequence length="61" mass="6579">MGSPEGVMHGQLETDGGYVLMAADGTRPEDEVVRGGMNLVLWGSDEATLRRQFDGLAEEAR</sequence>
<dbReference type="AlphaFoldDB" id="A0A2I1PBQ5"/>
<dbReference type="RefSeq" id="WP_070704317.1">
    <property type="nucleotide sequence ID" value="NZ_JBHLVH010000018.1"/>
</dbReference>
<comment type="caution">
    <text evidence="1">The sequence shown here is derived from an EMBL/GenBank/DDBJ whole genome shotgun (WGS) entry which is preliminary data.</text>
</comment>
<keyword evidence="2" id="KW-1185">Reference proteome</keyword>
<protein>
    <submittedName>
        <fullName evidence="1">Uncharacterized protein</fullName>
    </submittedName>
</protein>